<reference evidence="6" key="1">
    <citation type="submission" date="2021-01" db="EMBL/GenBank/DDBJ databases">
        <authorList>
            <person name="Corre E."/>
            <person name="Pelletier E."/>
            <person name="Niang G."/>
            <person name="Scheremetjew M."/>
            <person name="Finn R."/>
            <person name="Kale V."/>
            <person name="Holt S."/>
            <person name="Cochrane G."/>
            <person name="Meng A."/>
            <person name="Brown T."/>
            <person name="Cohen L."/>
        </authorList>
    </citation>
    <scope>NUCLEOTIDE SEQUENCE</scope>
</reference>
<evidence type="ECO:0000313" key="6">
    <source>
        <dbReference type="EMBL" id="CAD8864718.1"/>
    </source>
</evidence>
<dbReference type="GO" id="GO:0008234">
    <property type="term" value="F:cysteine-type peptidase activity"/>
    <property type="evidence" value="ECO:0007669"/>
    <property type="project" value="InterPro"/>
</dbReference>
<name>A0A7S1FF83_NOCSC</name>
<dbReference type="PROSITE" id="PS00139">
    <property type="entry name" value="THIOL_PROTEASE_CYS"/>
    <property type="match status" value="1"/>
</dbReference>
<evidence type="ECO:0000256" key="1">
    <source>
        <dbReference type="ARBA" id="ARBA00008455"/>
    </source>
</evidence>
<dbReference type="GO" id="GO:0006508">
    <property type="term" value="P:proteolysis"/>
    <property type="evidence" value="ECO:0007669"/>
    <property type="project" value="InterPro"/>
</dbReference>
<dbReference type="PANTHER" id="PTHR12411">
    <property type="entry name" value="CYSTEINE PROTEASE FAMILY C1-RELATED"/>
    <property type="match status" value="1"/>
</dbReference>
<dbReference type="Pfam" id="PF00112">
    <property type="entry name" value="Peptidase_C1"/>
    <property type="match status" value="1"/>
</dbReference>
<dbReference type="InterPro" id="IPR013201">
    <property type="entry name" value="Prot_inhib_I29"/>
</dbReference>
<dbReference type="InterPro" id="IPR038765">
    <property type="entry name" value="Papain-like_cys_pep_sf"/>
</dbReference>
<dbReference type="SUPFAM" id="SSF54001">
    <property type="entry name" value="Cysteine proteinases"/>
    <property type="match status" value="1"/>
</dbReference>
<comment type="similarity">
    <text evidence="1">Belongs to the peptidase C1 family.</text>
</comment>
<sequence>MPFAPAAALVFTVNSTIWGAWKEKFGKIYSFDEEATRFDNFKKNVLLVDEVNAEDHSFKLGLNEFTDMSNEEFVSKYMGFRLPKERFSGSPKLGQHEWDGAELPTSIDWVELGAVTGVKNQGQCGSCWSFSTTGAIEGAYKIATGSLVEISEQQFVDCNTGLLGNSGCNGGSMDTAFGYSKGDDLCTEASYPYKAVQASSCLSSGCSVAVPKGTVTGHKDVALISRVIAASETNMMSAIAQQPVSIAIEADKAIFQQYATGILSGGCGSSLDHGVLAVGYGSLATGGDYWKVKNSWGTSWGMSGYVLLSRGQGGWGECGILSSPSYPILGSSVVV</sequence>
<evidence type="ECO:0000256" key="2">
    <source>
        <dbReference type="ARBA" id="ARBA00023145"/>
    </source>
</evidence>
<dbReference type="Pfam" id="PF08246">
    <property type="entry name" value="Inhibitor_I29"/>
    <property type="match status" value="1"/>
</dbReference>
<evidence type="ECO:0000256" key="3">
    <source>
        <dbReference type="ARBA" id="ARBA00023157"/>
    </source>
</evidence>
<dbReference type="InterPro" id="IPR013128">
    <property type="entry name" value="Peptidase_C1A"/>
</dbReference>
<dbReference type="InterPro" id="IPR025660">
    <property type="entry name" value="Pept_his_AS"/>
</dbReference>
<dbReference type="InterPro" id="IPR039417">
    <property type="entry name" value="Peptidase_C1A_papain-like"/>
</dbReference>
<gene>
    <name evidence="6" type="ORF">NSCI0253_LOCUS39073</name>
</gene>
<feature type="domain" description="Cathepsin propeptide inhibitor" evidence="5">
    <location>
        <begin position="18"/>
        <end position="73"/>
    </location>
</feature>
<proteinExistence type="inferred from homology"/>
<dbReference type="SMART" id="SM00645">
    <property type="entry name" value="Pept_C1"/>
    <property type="match status" value="1"/>
</dbReference>
<feature type="domain" description="Peptidase C1A papain C-terminal" evidence="4">
    <location>
        <begin position="103"/>
        <end position="328"/>
    </location>
</feature>
<dbReference type="EMBL" id="HBFQ01055000">
    <property type="protein sequence ID" value="CAD8864718.1"/>
    <property type="molecule type" value="Transcribed_RNA"/>
</dbReference>
<dbReference type="InterPro" id="IPR000668">
    <property type="entry name" value="Peptidase_C1A_C"/>
</dbReference>
<keyword evidence="3" id="KW-1015">Disulfide bond</keyword>
<dbReference type="SMART" id="SM00848">
    <property type="entry name" value="Inhibitor_I29"/>
    <property type="match status" value="1"/>
</dbReference>
<dbReference type="InterPro" id="IPR000169">
    <property type="entry name" value="Pept_cys_AS"/>
</dbReference>
<dbReference type="PRINTS" id="PR00705">
    <property type="entry name" value="PAPAIN"/>
</dbReference>
<evidence type="ECO:0008006" key="7">
    <source>
        <dbReference type="Google" id="ProtNLM"/>
    </source>
</evidence>
<protein>
    <recommendedName>
        <fullName evidence="7">Cysteine protease</fullName>
    </recommendedName>
</protein>
<dbReference type="CDD" id="cd02248">
    <property type="entry name" value="Peptidase_C1A"/>
    <property type="match status" value="1"/>
</dbReference>
<organism evidence="6">
    <name type="scientific">Noctiluca scintillans</name>
    <name type="common">Sea sparkle</name>
    <name type="synonym">Red tide dinoflagellate</name>
    <dbReference type="NCBI Taxonomy" id="2966"/>
    <lineage>
        <taxon>Eukaryota</taxon>
        <taxon>Sar</taxon>
        <taxon>Alveolata</taxon>
        <taxon>Dinophyceae</taxon>
        <taxon>Noctilucales</taxon>
        <taxon>Noctilucaceae</taxon>
        <taxon>Noctiluca</taxon>
    </lineage>
</organism>
<keyword evidence="2" id="KW-0865">Zymogen</keyword>
<accession>A0A7S1FF83</accession>
<dbReference type="PROSITE" id="PS00639">
    <property type="entry name" value="THIOL_PROTEASE_HIS"/>
    <property type="match status" value="1"/>
</dbReference>
<dbReference type="FunFam" id="3.90.70.10:FF:000332">
    <property type="entry name" value="Cathepsin L1"/>
    <property type="match status" value="1"/>
</dbReference>
<evidence type="ECO:0000259" key="4">
    <source>
        <dbReference type="SMART" id="SM00645"/>
    </source>
</evidence>
<dbReference type="AlphaFoldDB" id="A0A7S1FF83"/>
<dbReference type="Gene3D" id="3.90.70.10">
    <property type="entry name" value="Cysteine proteinases"/>
    <property type="match status" value="1"/>
</dbReference>
<evidence type="ECO:0000259" key="5">
    <source>
        <dbReference type="SMART" id="SM00848"/>
    </source>
</evidence>